<sequence>MSIHSTAICFELSNSWIKLIFGKYFFNLSRKLNCFPATLSFTVPCSGYSFDPSCVFYFSWPAHSGFGVGVFSFFYHQNFFCDNLTIFYCFFRYYRYKVNAFIGVYSFIDIAGFLGSVRTFKLSMFFFMTLLTLNVLYSFVGRDRVGHVLWSGF</sequence>
<comment type="caution">
    <text evidence="2">The sequence shown here is derived from an EMBL/GenBank/DDBJ whole genome shotgun (WGS) entry which is preliminary data.</text>
</comment>
<keyword evidence="1" id="KW-0812">Transmembrane</keyword>
<dbReference type="EMBL" id="LSSK01000150">
    <property type="protein sequence ID" value="OMH84772.1"/>
    <property type="molecule type" value="Genomic_DNA"/>
</dbReference>
<feature type="transmembrane region" description="Helical" evidence="1">
    <location>
        <begin position="96"/>
        <end position="116"/>
    </location>
</feature>
<organism evidence="2 3">
    <name type="scientific">Zancudomyces culisetae</name>
    <name type="common">Gut fungus</name>
    <name type="synonym">Smittium culisetae</name>
    <dbReference type="NCBI Taxonomy" id="1213189"/>
    <lineage>
        <taxon>Eukaryota</taxon>
        <taxon>Fungi</taxon>
        <taxon>Fungi incertae sedis</taxon>
        <taxon>Zoopagomycota</taxon>
        <taxon>Kickxellomycotina</taxon>
        <taxon>Harpellomycetes</taxon>
        <taxon>Harpellales</taxon>
        <taxon>Legeriomycetaceae</taxon>
        <taxon>Zancudomyces</taxon>
    </lineage>
</organism>
<evidence type="ECO:0000256" key="1">
    <source>
        <dbReference type="SAM" id="Phobius"/>
    </source>
</evidence>
<dbReference type="AlphaFoldDB" id="A0A1R1PV55"/>
<accession>A0A1R1PV55</accession>
<keyword evidence="1" id="KW-0472">Membrane</keyword>
<evidence type="ECO:0000313" key="3">
    <source>
        <dbReference type="Proteomes" id="UP000188320"/>
    </source>
</evidence>
<proteinExistence type="predicted"/>
<keyword evidence="1" id="KW-1133">Transmembrane helix</keyword>
<reference evidence="3" key="1">
    <citation type="submission" date="2017-01" db="EMBL/GenBank/DDBJ databases">
        <authorList>
            <person name="Wang Y."/>
            <person name="White M."/>
            <person name="Kvist S."/>
            <person name="Moncalvo J.-M."/>
        </authorList>
    </citation>
    <scope>NUCLEOTIDE SEQUENCE [LARGE SCALE GENOMIC DNA]</scope>
    <source>
        <strain evidence="3">COL-18-3</strain>
    </source>
</reference>
<gene>
    <name evidence="2" type="ORF">AX774_g1693</name>
</gene>
<keyword evidence="3" id="KW-1185">Reference proteome</keyword>
<name>A0A1R1PV55_ZANCU</name>
<protein>
    <submittedName>
        <fullName evidence="2">Uncharacterized protein</fullName>
    </submittedName>
</protein>
<feature type="transmembrane region" description="Helical" evidence="1">
    <location>
        <begin position="122"/>
        <end position="140"/>
    </location>
</feature>
<dbReference type="Proteomes" id="UP000188320">
    <property type="component" value="Unassembled WGS sequence"/>
</dbReference>
<evidence type="ECO:0000313" key="2">
    <source>
        <dbReference type="EMBL" id="OMH84772.1"/>
    </source>
</evidence>